<comment type="caution">
    <text evidence="1">The sequence shown here is derived from an EMBL/GenBank/DDBJ whole genome shotgun (WGS) entry which is preliminary data.</text>
</comment>
<evidence type="ECO:0000313" key="2">
    <source>
        <dbReference type="Proteomes" id="UP001283361"/>
    </source>
</evidence>
<organism evidence="1 2">
    <name type="scientific">Elysia crispata</name>
    <name type="common">lettuce slug</name>
    <dbReference type="NCBI Taxonomy" id="231223"/>
    <lineage>
        <taxon>Eukaryota</taxon>
        <taxon>Metazoa</taxon>
        <taxon>Spiralia</taxon>
        <taxon>Lophotrochozoa</taxon>
        <taxon>Mollusca</taxon>
        <taxon>Gastropoda</taxon>
        <taxon>Heterobranchia</taxon>
        <taxon>Euthyneura</taxon>
        <taxon>Panpulmonata</taxon>
        <taxon>Sacoglossa</taxon>
        <taxon>Placobranchoidea</taxon>
        <taxon>Plakobranchidae</taxon>
        <taxon>Elysia</taxon>
    </lineage>
</organism>
<reference evidence="1" key="1">
    <citation type="journal article" date="2023" name="G3 (Bethesda)">
        <title>A reference genome for the long-term kleptoplast-retaining sea slug Elysia crispata morphotype clarki.</title>
        <authorList>
            <person name="Eastman K.E."/>
            <person name="Pendleton A.L."/>
            <person name="Shaikh M.A."/>
            <person name="Suttiyut T."/>
            <person name="Ogas R."/>
            <person name="Tomko P."/>
            <person name="Gavelis G."/>
            <person name="Widhalm J.R."/>
            <person name="Wisecaver J.H."/>
        </authorList>
    </citation>
    <scope>NUCLEOTIDE SEQUENCE</scope>
    <source>
        <strain evidence="1">ECLA1</strain>
    </source>
</reference>
<evidence type="ECO:0000313" key="1">
    <source>
        <dbReference type="EMBL" id="KAK3772850.1"/>
    </source>
</evidence>
<dbReference type="EMBL" id="JAWDGP010003589">
    <property type="protein sequence ID" value="KAK3772850.1"/>
    <property type="molecule type" value="Genomic_DNA"/>
</dbReference>
<keyword evidence="2" id="KW-1185">Reference proteome</keyword>
<name>A0AAE0ZNW3_9GAST</name>
<dbReference type="Proteomes" id="UP001283361">
    <property type="component" value="Unassembled WGS sequence"/>
</dbReference>
<proteinExistence type="predicted"/>
<sequence length="132" mass="14718">MQDSNGTLTFKIFQHEVTETSFMTRPINSRLFCSGSDLAEMPIFFLKNTLTTNAQALTPNLGRRSSSRSNYNGEAFWAPIKEHRLPSLPSSDLIRPGMKGTRSTALQPSADILQQTALTTRPLSRQPFDPLC</sequence>
<dbReference type="AlphaFoldDB" id="A0AAE0ZNW3"/>
<protein>
    <submittedName>
        <fullName evidence="1">Uncharacterized protein</fullName>
    </submittedName>
</protein>
<gene>
    <name evidence="1" type="ORF">RRG08_017414</name>
</gene>
<accession>A0AAE0ZNW3</accession>